<protein>
    <recommendedName>
        <fullName evidence="1">Serine-threonine/tyrosine-protein kinase catalytic domain-containing protein</fullName>
    </recommendedName>
</protein>
<dbReference type="GO" id="GO:0004672">
    <property type="term" value="F:protein kinase activity"/>
    <property type="evidence" value="ECO:0007669"/>
    <property type="project" value="InterPro"/>
</dbReference>
<evidence type="ECO:0000313" key="3">
    <source>
        <dbReference type="Proteomes" id="UP001208570"/>
    </source>
</evidence>
<dbReference type="EMBL" id="JAODUP010002283">
    <property type="protein sequence ID" value="KAK2138870.1"/>
    <property type="molecule type" value="Genomic_DNA"/>
</dbReference>
<dbReference type="Pfam" id="PF07714">
    <property type="entry name" value="PK_Tyr_Ser-Thr"/>
    <property type="match status" value="1"/>
</dbReference>
<evidence type="ECO:0000259" key="1">
    <source>
        <dbReference type="Pfam" id="PF07714"/>
    </source>
</evidence>
<comment type="caution">
    <text evidence="2">The sequence shown here is derived from an EMBL/GenBank/DDBJ whole genome shotgun (WGS) entry which is preliminary data.</text>
</comment>
<gene>
    <name evidence="2" type="ORF">LSH36_2293g00005</name>
</gene>
<dbReference type="InterPro" id="IPR001245">
    <property type="entry name" value="Ser-Thr/Tyr_kinase_cat_dom"/>
</dbReference>
<proteinExistence type="predicted"/>
<keyword evidence="3" id="KW-1185">Reference proteome</keyword>
<feature type="domain" description="Serine-threonine/tyrosine-protein kinase catalytic" evidence="1">
    <location>
        <begin position="9"/>
        <end position="169"/>
    </location>
</feature>
<organism evidence="2 3">
    <name type="scientific">Paralvinella palmiformis</name>
    <dbReference type="NCBI Taxonomy" id="53620"/>
    <lineage>
        <taxon>Eukaryota</taxon>
        <taxon>Metazoa</taxon>
        <taxon>Spiralia</taxon>
        <taxon>Lophotrochozoa</taxon>
        <taxon>Annelida</taxon>
        <taxon>Polychaeta</taxon>
        <taxon>Sedentaria</taxon>
        <taxon>Canalipalpata</taxon>
        <taxon>Terebellida</taxon>
        <taxon>Terebelliformia</taxon>
        <taxon>Alvinellidae</taxon>
        <taxon>Paralvinella</taxon>
    </lineage>
</organism>
<reference evidence="2" key="1">
    <citation type="journal article" date="2023" name="Mol. Biol. Evol.">
        <title>Third-Generation Sequencing Reveals the Adaptive Role of the Epigenome in Three Deep-Sea Polychaetes.</title>
        <authorList>
            <person name="Perez M."/>
            <person name="Aroh O."/>
            <person name="Sun Y."/>
            <person name="Lan Y."/>
            <person name="Juniper S.K."/>
            <person name="Young C.R."/>
            <person name="Angers B."/>
            <person name="Qian P.Y."/>
        </authorList>
    </citation>
    <scope>NUCLEOTIDE SEQUENCE</scope>
    <source>
        <strain evidence="2">P08H-3</strain>
    </source>
</reference>
<name>A0AAD9IRE9_9ANNE</name>
<dbReference type="SUPFAM" id="SSF56112">
    <property type="entry name" value="Protein kinase-like (PK-like)"/>
    <property type="match status" value="1"/>
</dbReference>
<evidence type="ECO:0000313" key="2">
    <source>
        <dbReference type="EMBL" id="KAK2138870.1"/>
    </source>
</evidence>
<dbReference type="Gene3D" id="1.10.510.10">
    <property type="entry name" value="Transferase(Phosphotransferase) domain 1"/>
    <property type="match status" value="1"/>
</dbReference>
<dbReference type="InterPro" id="IPR011009">
    <property type="entry name" value="Kinase-like_dom_sf"/>
</dbReference>
<accession>A0AAD9IRE9</accession>
<dbReference type="Proteomes" id="UP001208570">
    <property type="component" value="Unassembled WGS sequence"/>
</dbReference>
<dbReference type="AlphaFoldDB" id="A0AAD9IRE9"/>
<sequence>MFTTSNIVLDTILSEGNFFQTWKGKLTQNKSAPLQIVIKKTKDDCEIFDNYLKIQGLYLTKLRNNDNIIACLGMTSDLKLLIMEAAPLGNLRQYLEIKANEMYYNVTSSNTLEMDFINQLIEASDVVHQLDPPSLFYCLCSSNVLLSSDQKCKLSGFASKESVRAREKWEEENNVRNYKVDVFK</sequence>